<feature type="binding site" evidence="10">
    <location>
        <begin position="406"/>
        <end position="407"/>
    </location>
    <ligand>
        <name>substrate</name>
    </ligand>
</feature>
<feature type="binding site" evidence="10">
    <location>
        <position position="165"/>
    </location>
    <ligand>
        <name>substrate</name>
    </ligand>
</feature>
<dbReference type="EC" id="3.2.1.21" evidence="3 12"/>
<organism evidence="13 14">
    <name type="scientific">Conexibacter woesei (strain DSM 14684 / CCUG 47730 / CIP 108061 / JCM 11494 / NBRC 100937 / ID131577)</name>
    <dbReference type="NCBI Taxonomy" id="469383"/>
    <lineage>
        <taxon>Bacteria</taxon>
        <taxon>Bacillati</taxon>
        <taxon>Actinomycetota</taxon>
        <taxon>Thermoleophilia</taxon>
        <taxon>Solirubrobacterales</taxon>
        <taxon>Conexibacteraceae</taxon>
        <taxon>Conexibacter</taxon>
    </lineage>
</organism>
<feature type="active site" description="Proton donor" evidence="9">
    <location>
        <position position="166"/>
    </location>
</feature>
<dbReference type="SUPFAM" id="SSF51445">
    <property type="entry name" value="(Trans)glycosidases"/>
    <property type="match status" value="1"/>
</dbReference>
<keyword evidence="8" id="KW-0624">Polysaccharide degradation</keyword>
<dbReference type="Proteomes" id="UP000008229">
    <property type="component" value="Chromosome"/>
</dbReference>
<gene>
    <name evidence="13" type="ordered locus">Cwoe_4282</name>
</gene>
<name>D3F6P8_CONWI</name>
<evidence type="ECO:0000256" key="3">
    <source>
        <dbReference type="ARBA" id="ARBA00012744"/>
    </source>
</evidence>
<dbReference type="PROSITE" id="PS00572">
    <property type="entry name" value="GLYCOSYL_HYDROL_F1_1"/>
    <property type="match status" value="1"/>
</dbReference>
<evidence type="ECO:0000256" key="2">
    <source>
        <dbReference type="ARBA" id="ARBA00010838"/>
    </source>
</evidence>
<dbReference type="InterPro" id="IPR017853">
    <property type="entry name" value="GH"/>
</dbReference>
<comment type="catalytic activity">
    <reaction evidence="1 12">
        <text>Hydrolysis of terminal, non-reducing beta-D-glucosyl residues with release of beta-D-glucose.</text>
        <dbReference type="EC" id="3.2.1.21"/>
    </reaction>
</comment>
<proteinExistence type="inferred from homology"/>
<dbReference type="Pfam" id="PF00232">
    <property type="entry name" value="Glyco_hydro_1"/>
    <property type="match status" value="1"/>
</dbReference>
<evidence type="ECO:0000256" key="12">
    <source>
        <dbReference type="RuleBase" id="RU361175"/>
    </source>
</evidence>
<evidence type="ECO:0000256" key="8">
    <source>
        <dbReference type="ARBA" id="ARBA00023326"/>
    </source>
</evidence>
<dbReference type="Gene3D" id="3.20.20.80">
    <property type="entry name" value="Glycosidases"/>
    <property type="match status" value="1"/>
</dbReference>
<feature type="active site" description="Nucleophile" evidence="9 11">
    <location>
        <position position="352"/>
    </location>
</feature>
<dbReference type="PROSITE" id="PS00653">
    <property type="entry name" value="GLYCOSYL_HYDROL_F1_2"/>
    <property type="match status" value="1"/>
</dbReference>
<evidence type="ECO:0000256" key="10">
    <source>
        <dbReference type="PIRSR" id="PIRSR617736-2"/>
    </source>
</evidence>
<sequence length="455" mass="50112">MSTIEFPGGFLWGAATAAYQIEGAAQEGGRTPSIWDVFARTPGKVHHGDTGDVACDHYHRWEQDLDLVASLGLGAYRLSLAWPRLQPNGRGPLTQHVVDHYRRVLDGLRERDVVPMVTLYHWDLPQDLQEEGGWAVRSTAERFGEYAAQVAAALGDEVPFWVTLNEPYCSSFLGYLEGRHAPGVQSMAAAVAASHHLLLGHARALAALRAADVTGEVGITLNLSSAWPASDDPAAVAAARRVDGRENRWFLDPVFRGSYPQDMVELQRAETDMAFVLDGDLEAISAPLDFAGINYYERHFVSPHPDDPRGWVKQPDAGPLTAGGIGIHPDGLREVLVRVATDYTDVPLYVTENGAAFDDYVDPEGGVDDEERVAFLDGHLRAVRQAIEQGADVRGYFVWSLLDNFEWALGYSKRFGIVYVDYRTQERIPKRSARWYAGVARANAVGEEDALTTLP</sequence>
<dbReference type="RefSeq" id="WP_012935747.1">
    <property type="nucleotide sequence ID" value="NC_013739.1"/>
</dbReference>
<dbReference type="NCBIfam" id="TIGR03356">
    <property type="entry name" value="BGL"/>
    <property type="match status" value="1"/>
</dbReference>
<dbReference type="GO" id="GO:0005829">
    <property type="term" value="C:cytosol"/>
    <property type="evidence" value="ECO:0007669"/>
    <property type="project" value="TreeGrafter"/>
</dbReference>
<evidence type="ECO:0000256" key="11">
    <source>
        <dbReference type="PROSITE-ProRule" id="PRU10055"/>
    </source>
</evidence>
<dbReference type="FunFam" id="3.20.20.80:FF:000004">
    <property type="entry name" value="Beta-glucosidase 6-phospho-beta-glucosidase"/>
    <property type="match status" value="1"/>
</dbReference>
<dbReference type="InterPro" id="IPR018120">
    <property type="entry name" value="Glyco_hydro_1_AS"/>
</dbReference>
<feature type="binding site" evidence="10">
    <location>
        <position position="296"/>
    </location>
    <ligand>
        <name>substrate</name>
    </ligand>
</feature>
<evidence type="ECO:0000313" key="13">
    <source>
        <dbReference type="EMBL" id="ADB52696.1"/>
    </source>
</evidence>
<dbReference type="GO" id="GO:0030245">
    <property type="term" value="P:cellulose catabolic process"/>
    <property type="evidence" value="ECO:0007669"/>
    <property type="project" value="UniProtKB-KW"/>
</dbReference>
<dbReference type="GO" id="GO:0008422">
    <property type="term" value="F:beta-glucosidase activity"/>
    <property type="evidence" value="ECO:0007669"/>
    <property type="project" value="UniProtKB-EC"/>
</dbReference>
<keyword evidence="14" id="KW-1185">Reference proteome</keyword>
<evidence type="ECO:0000256" key="4">
    <source>
        <dbReference type="ARBA" id="ARBA00022801"/>
    </source>
</evidence>
<evidence type="ECO:0000313" key="14">
    <source>
        <dbReference type="Proteomes" id="UP000008229"/>
    </source>
</evidence>
<dbReference type="InterPro" id="IPR001360">
    <property type="entry name" value="Glyco_hydro_1"/>
</dbReference>
<dbReference type="HOGENOM" id="CLU_001859_1_3_11"/>
<evidence type="ECO:0000256" key="6">
    <source>
        <dbReference type="ARBA" id="ARBA00023277"/>
    </source>
</evidence>
<keyword evidence="7 12" id="KW-0326">Glycosidase</keyword>
<accession>D3F6P8</accession>
<dbReference type="EMBL" id="CP001854">
    <property type="protein sequence ID" value="ADB52696.1"/>
    <property type="molecule type" value="Genomic_DNA"/>
</dbReference>
<feature type="binding site" evidence="10">
    <location>
        <position position="121"/>
    </location>
    <ligand>
        <name>substrate</name>
    </ligand>
</feature>
<dbReference type="AlphaFoldDB" id="D3F6P8"/>
<dbReference type="STRING" id="469383.Cwoe_4282"/>
<reference evidence="14" key="2">
    <citation type="submission" date="2010-01" db="EMBL/GenBank/DDBJ databases">
        <title>The complete genome of Conexibacter woesei DSM 14684.</title>
        <authorList>
            <consortium name="US DOE Joint Genome Institute (JGI-PGF)"/>
            <person name="Lucas S."/>
            <person name="Copeland A."/>
            <person name="Lapidus A."/>
            <person name="Glavina del Rio T."/>
            <person name="Dalin E."/>
            <person name="Tice H."/>
            <person name="Bruce D."/>
            <person name="Goodwin L."/>
            <person name="Pitluck S."/>
            <person name="Kyrpides N."/>
            <person name="Mavromatis K."/>
            <person name="Ivanova N."/>
            <person name="Mikhailova N."/>
            <person name="Chertkov O."/>
            <person name="Brettin T."/>
            <person name="Detter J.C."/>
            <person name="Han C."/>
            <person name="Larimer F."/>
            <person name="Land M."/>
            <person name="Hauser L."/>
            <person name="Markowitz V."/>
            <person name="Cheng J.-F."/>
            <person name="Hugenholtz P."/>
            <person name="Woyke T."/>
            <person name="Wu D."/>
            <person name="Pukall R."/>
            <person name="Steenblock K."/>
            <person name="Schneider S."/>
            <person name="Klenk H.-P."/>
            <person name="Eisen J.A."/>
        </authorList>
    </citation>
    <scope>NUCLEOTIDE SEQUENCE [LARGE SCALE GENOMIC DNA]</scope>
    <source>
        <strain evidence="14">DSM 14684 / CIP 108061 / JCM 11494 / NBRC 100937 / ID131577</strain>
    </source>
</reference>
<evidence type="ECO:0000256" key="1">
    <source>
        <dbReference type="ARBA" id="ARBA00000448"/>
    </source>
</evidence>
<keyword evidence="4 12" id="KW-0378">Hydrolase</keyword>
<feature type="binding site" evidence="10">
    <location>
        <position position="20"/>
    </location>
    <ligand>
        <name>substrate</name>
    </ligand>
</feature>
<evidence type="ECO:0000256" key="9">
    <source>
        <dbReference type="PIRSR" id="PIRSR617736-1"/>
    </source>
</evidence>
<dbReference type="CAZy" id="GH1">
    <property type="family name" value="Glycoside Hydrolase Family 1"/>
</dbReference>
<dbReference type="InterPro" id="IPR017736">
    <property type="entry name" value="Glyco_hydro_1_beta-glucosidase"/>
</dbReference>
<reference evidence="13 14" key="1">
    <citation type="journal article" date="2010" name="Stand. Genomic Sci.">
        <title>Complete genome sequence of Conexibacter woesei type strain (ID131577).</title>
        <authorList>
            <person name="Pukall R."/>
            <person name="Lapidus A."/>
            <person name="Glavina Del Rio T."/>
            <person name="Copeland A."/>
            <person name="Tice H."/>
            <person name="Cheng J.-F."/>
            <person name="Lucas S."/>
            <person name="Chen F."/>
            <person name="Nolan M."/>
            <person name="Bruce D."/>
            <person name="Goodwin L."/>
            <person name="Pitluck S."/>
            <person name="Mavromatis K."/>
            <person name="Ivanova N."/>
            <person name="Ovchinnikova G."/>
            <person name="Pati A."/>
            <person name="Chen A."/>
            <person name="Palaniappan K."/>
            <person name="Land M."/>
            <person name="Hauser L."/>
            <person name="Chang Y.-J."/>
            <person name="Jeffries C.D."/>
            <person name="Chain P."/>
            <person name="Meincke L."/>
            <person name="Sims D."/>
            <person name="Brettin T."/>
            <person name="Detter J.C."/>
            <person name="Rohde M."/>
            <person name="Goeker M."/>
            <person name="Bristow J."/>
            <person name="Eisen J.A."/>
            <person name="Markowitz V."/>
            <person name="Kyrpides N.C."/>
            <person name="Klenk H.-P."/>
            <person name="Hugenholtz P."/>
        </authorList>
    </citation>
    <scope>NUCLEOTIDE SEQUENCE [LARGE SCALE GENOMIC DNA]</scope>
    <source>
        <strain evidence="14">DSM 14684 / CIP 108061 / JCM 11494 / NBRC 100937 / ID131577</strain>
    </source>
</reference>
<dbReference type="InterPro" id="IPR033132">
    <property type="entry name" value="GH_1_N_CS"/>
</dbReference>
<dbReference type="KEGG" id="cwo:Cwoe_4282"/>
<protein>
    <recommendedName>
        <fullName evidence="3 12">Beta-glucosidase</fullName>
        <ecNumber evidence="3 12">3.2.1.21</ecNumber>
    </recommendedName>
</protein>
<feature type="binding site" evidence="10">
    <location>
        <position position="399"/>
    </location>
    <ligand>
        <name>substrate</name>
    </ligand>
</feature>
<dbReference type="PANTHER" id="PTHR10353">
    <property type="entry name" value="GLYCOSYL HYDROLASE"/>
    <property type="match status" value="1"/>
</dbReference>
<keyword evidence="5" id="KW-0136">Cellulose degradation</keyword>
<keyword evidence="6" id="KW-0119">Carbohydrate metabolism</keyword>
<dbReference type="PANTHER" id="PTHR10353:SF36">
    <property type="entry name" value="LP05116P"/>
    <property type="match status" value="1"/>
</dbReference>
<evidence type="ECO:0000256" key="5">
    <source>
        <dbReference type="ARBA" id="ARBA00023001"/>
    </source>
</evidence>
<evidence type="ECO:0000256" key="7">
    <source>
        <dbReference type="ARBA" id="ARBA00023295"/>
    </source>
</evidence>
<comment type="similarity">
    <text evidence="2 12">Belongs to the glycosyl hydrolase 1 family.</text>
</comment>
<dbReference type="PRINTS" id="PR00131">
    <property type="entry name" value="GLHYDRLASE1"/>
</dbReference>
<dbReference type="eggNOG" id="COG2723">
    <property type="taxonomic scope" value="Bacteria"/>
</dbReference>